<evidence type="ECO:0000313" key="2">
    <source>
        <dbReference type="EMBL" id="MFC5654475.1"/>
    </source>
</evidence>
<dbReference type="RefSeq" id="WP_344347244.1">
    <property type="nucleotide sequence ID" value="NZ_BAAASM010000009.1"/>
</dbReference>
<dbReference type="CDD" id="cd07344">
    <property type="entry name" value="M48_yhfN_like"/>
    <property type="match status" value="1"/>
</dbReference>
<organism evidence="2 3">
    <name type="scientific">Streptomyces nogalater</name>
    <dbReference type="NCBI Taxonomy" id="38314"/>
    <lineage>
        <taxon>Bacteria</taxon>
        <taxon>Bacillati</taxon>
        <taxon>Actinomycetota</taxon>
        <taxon>Actinomycetes</taxon>
        <taxon>Kitasatosporales</taxon>
        <taxon>Streptomycetaceae</taxon>
        <taxon>Streptomyces</taxon>
    </lineage>
</organism>
<keyword evidence="3" id="KW-1185">Reference proteome</keyword>
<comment type="caution">
    <text evidence="2">The sequence shown here is derived from an EMBL/GenBank/DDBJ whole genome shotgun (WGS) entry which is preliminary data.</text>
</comment>
<proteinExistence type="predicted"/>
<dbReference type="PANTHER" id="PTHR30399">
    <property type="entry name" value="UNCHARACTERIZED PROTEIN YGJP"/>
    <property type="match status" value="1"/>
</dbReference>
<dbReference type="InterPro" id="IPR002725">
    <property type="entry name" value="YgjP-like_metallopeptidase"/>
</dbReference>
<reference evidence="3" key="1">
    <citation type="journal article" date="2019" name="Int. J. Syst. Evol. Microbiol.">
        <title>The Global Catalogue of Microorganisms (GCM) 10K type strain sequencing project: providing services to taxonomists for standard genome sequencing and annotation.</title>
        <authorList>
            <consortium name="The Broad Institute Genomics Platform"/>
            <consortium name="The Broad Institute Genome Sequencing Center for Infectious Disease"/>
            <person name="Wu L."/>
            <person name="Ma J."/>
        </authorList>
    </citation>
    <scope>NUCLEOTIDE SEQUENCE [LARGE SCALE GENOMIC DNA]</scope>
    <source>
        <strain evidence="3">KCTC 5701</strain>
    </source>
</reference>
<feature type="domain" description="YgjP-like metallopeptidase" evidence="1">
    <location>
        <begin position="38"/>
        <end position="248"/>
    </location>
</feature>
<gene>
    <name evidence="2" type="ORF">ACFP3J_03075</name>
</gene>
<sequence>MSVTTPPLAGQIKAALRDADLLTAYTVEVRVSTRRRTLGATIEPGGQAVTLAVPAGTQPADVVADVRRMQDRIAGAALKARAVAPDHPTVNLVSGEGFRWLGRPERLRVLDGRGPVDRVHTSVYGWRLHAYRDDLAKHGARPIIDWYRREGTAWLQREAPALWSRMTYRQPLPALRVADIGRRRWGVYQHAPHRVTLAWQTLQLPLGMARYVLLHELAHATRPPGRPHGPEFWTVVRRVMPDYERVRRDRDEYGRTLWMGDVTGR</sequence>
<dbReference type="Pfam" id="PF01863">
    <property type="entry name" value="YgjP-like"/>
    <property type="match status" value="1"/>
</dbReference>
<dbReference type="Gene3D" id="3.30.2010.10">
    <property type="entry name" value="Metalloproteases ('zincins'), catalytic domain"/>
    <property type="match status" value="1"/>
</dbReference>
<dbReference type="PANTHER" id="PTHR30399:SF1">
    <property type="entry name" value="UTP PYROPHOSPHATASE"/>
    <property type="match status" value="1"/>
</dbReference>
<dbReference type="Proteomes" id="UP001596065">
    <property type="component" value="Unassembled WGS sequence"/>
</dbReference>
<evidence type="ECO:0000259" key="1">
    <source>
        <dbReference type="Pfam" id="PF01863"/>
    </source>
</evidence>
<accession>A0ABW0WDW8</accession>
<dbReference type="EMBL" id="JBHSOE010000003">
    <property type="protein sequence ID" value="MFC5654475.1"/>
    <property type="molecule type" value="Genomic_DNA"/>
</dbReference>
<protein>
    <submittedName>
        <fullName evidence="2">M48 family metallopeptidase</fullName>
    </submittedName>
</protein>
<evidence type="ECO:0000313" key="3">
    <source>
        <dbReference type="Proteomes" id="UP001596065"/>
    </source>
</evidence>
<name>A0ABW0WDW8_STRNO</name>
<dbReference type="InterPro" id="IPR053136">
    <property type="entry name" value="UTP_pyrophosphatase-like"/>
</dbReference>